<comment type="caution">
    <text evidence="1">The sequence shown here is derived from an EMBL/GenBank/DDBJ whole genome shotgun (WGS) entry which is preliminary data.</text>
</comment>
<dbReference type="Proteomes" id="UP000598174">
    <property type="component" value="Unassembled WGS sequence"/>
</dbReference>
<name>A0A919J7S3_9ACTN</name>
<evidence type="ECO:0000313" key="1">
    <source>
        <dbReference type="EMBL" id="GIE16421.1"/>
    </source>
</evidence>
<proteinExistence type="predicted"/>
<gene>
    <name evidence="1" type="ORF">Afe05nite_82610</name>
</gene>
<evidence type="ECO:0000313" key="2">
    <source>
        <dbReference type="Proteomes" id="UP000598174"/>
    </source>
</evidence>
<organism evidence="1 2">
    <name type="scientific">Paractinoplanes ferrugineus</name>
    <dbReference type="NCBI Taxonomy" id="113564"/>
    <lineage>
        <taxon>Bacteria</taxon>
        <taxon>Bacillati</taxon>
        <taxon>Actinomycetota</taxon>
        <taxon>Actinomycetes</taxon>
        <taxon>Micromonosporales</taxon>
        <taxon>Micromonosporaceae</taxon>
        <taxon>Paractinoplanes</taxon>
    </lineage>
</organism>
<dbReference type="EMBL" id="BOMM01000085">
    <property type="protein sequence ID" value="GIE16421.1"/>
    <property type="molecule type" value="Genomic_DNA"/>
</dbReference>
<protein>
    <submittedName>
        <fullName evidence="1">Uncharacterized protein</fullName>
    </submittedName>
</protein>
<dbReference type="AlphaFoldDB" id="A0A919J7S3"/>
<sequence length="69" mass="7493">MDDQQSSPIAVHVGDVGVLVGLARPIAITDYQHHAELSEHFEQADDHDGPAGYVFVAVEQGLEWPRLAS</sequence>
<keyword evidence="2" id="KW-1185">Reference proteome</keyword>
<accession>A0A919J7S3</accession>
<dbReference type="RefSeq" id="WP_203822759.1">
    <property type="nucleotide sequence ID" value="NZ_BAAABP010000059.1"/>
</dbReference>
<reference evidence="1" key="1">
    <citation type="submission" date="2021-01" db="EMBL/GenBank/DDBJ databases">
        <title>Whole genome shotgun sequence of Actinoplanes ferrugineus NBRC 15555.</title>
        <authorList>
            <person name="Komaki H."/>
            <person name="Tamura T."/>
        </authorList>
    </citation>
    <scope>NUCLEOTIDE SEQUENCE</scope>
    <source>
        <strain evidence="1">NBRC 15555</strain>
    </source>
</reference>